<reference evidence="2" key="1">
    <citation type="submission" date="2024-06" db="EMBL/GenBank/DDBJ databases">
        <title>Caproicibacterium argilliputei sp. nov, a novel caproic acid producing anaerobic bacterium isolated from pit mud.</title>
        <authorList>
            <person name="Zeng C."/>
        </authorList>
    </citation>
    <scope>NUCLEOTIDE SEQUENCE [LARGE SCALE GENOMIC DNA]</scope>
    <source>
        <strain evidence="2">ZCY20-5</strain>
    </source>
</reference>
<dbReference type="NCBIfam" id="TIGR04076">
    <property type="entry name" value="TIGR04076 family protein"/>
    <property type="match status" value="1"/>
</dbReference>
<dbReference type="Proteomes" id="UP001300604">
    <property type="component" value="Chromosome"/>
</dbReference>
<dbReference type="RefSeq" id="WP_275844517.1">
    <property type="nucleotide sequence ID" value="NZ_CP135996.1"/>
</dbReference>
<organism evidence="1 2">
    <name type="scientific">Caproicibacterium argilliputei</name>
    <dbReference type="NCBI Taxonomy" id="3030016"/>
    <lineage>
        <taxon>Bacteria</taxon>
        <taxon>Bacillati</taxon>
        <taxon>Bacillota</taxon>
        <taxon>Clostridia</taxon>
        <taxon>Eubacteriales</taxon>
        <taxon>Oscillospiraceae</taxon>
        <taxon>Caproicibacterium</taxon>
    </lineage>
</organism>
<dbReference type="AlphaFoldDB" id="A0AA97DBA7"/>
<reference evidence="2" key="3">
    <citation type="submission" date="2024-06" db="EMBL/GenBank/DDBJ databases">
        <authorList>
            <person name="Zeng C."/>
        </authorList>
    </citation>
    <scope>NUCLEOTIDE SEQUENCE [LARGE SCALE GENOMIC DNA]</scope>
    <source>
        <strain evidence="2">ZCY20-5</strain>
    </source>
</reference>
<reference evidence="1 2" key="2">
    <citation type="submission" date="2024-06" db="EMBL/GenBank/DDBJ databases">
        <title>Caproicibacterium argilliputei sp. nov, a novel caproic acid producing anaerobic bacterium isolated from pit mud.</title>
        <authorList>
            <person name="Xia S."/>
        </authorList>
    </citation>
    <scope>NUCLEOTIDE SEQUENCE [LARGE SCALE GENOMIC DNA]</scope>
    <source>
        <strain evidence="1 2">ZCY20-5</strain>
    </source>
</reference>
<gene>
    <name evidence="1" type="ORF">PXC00_01770</name>
</gene>
<name>A0AA97DBA7_9FIRM</name>
<dbReference type="EMBL" id="CP135996">
    <property type="protein sequence ID" value="WOC32624.1"/>
    <property type="molecule type" value="Genomic_DNA"/>
</dbReference>
<protein>
    <submittedName>
        <fullName evidence="1">TIGR04076 family protein</fullName>
    </submittedName>
</protein>
<dbReference type="InterPro" id="IPR023811">
    <property type="entry name" value="CHP04076"/>
</dbReference>
<evidence type="ECO:0000313" key="1">
    <source>
        <dbReference type="EMBL" id="WOC32624.1"/>
    </source>
</evidence>
<sequence>MPKVKLTITESRCRSGCHKTGDTFLVEDLCPPICHELWNCAYPMVYALLNGGTLDYGSDKTPAFDLKCPDGGRVTLHGELLAEQSPQTKESRKRQDK</sequence>
<evidence type="ECO:0000313" key="2">
    <source>
        <dbReference type="Proteomes" id="UP001300604"/>
    </source>
</evidence>
<proteinExistence type="predicted"/>
<keyword evidence="2" id="KW-1185">Reference proteome</keyword>
<dbReference type="KEGG" id="carl:PXC00_01770"/>
<accession>A0AA97DBA7</accession>